<organism evidence="3 4">
    <name type="scientific">Pleuronectes platessa</name>
    <name type="common">European plaice</name>
    <dbReference type="NCBI Taxonomy" id="8262"/>
    <lineage>
        <taxon>Eukaryota</taxon>
        <taxon>Metazoa</taxon>
        <taxon>Chordata</taxon>
        <taxon>Craniata</taxon>
        <taxon>Vertebrata</taxon>
        <taxon>Euteleostomi</taxon>
        <taxon>Actinopterygii</taxon>
        <taxon>Neopterygii</taxon>
        <taxon>Teleostei</taxon>
        <taxon>Neoteleostei</taxon>
        <taxon>Acanthomorphata</taxon>
        <taxon>Carangaria</taxon>
        <taxon>Pleuronectiformes</taxon>
        <taxon>Pleuronectoidei</taxon>
        <taxon>Pleuronectidae</taxon>
        <taxon>Pleuronectes</taxon>
    </lineage>
</organism>
<feature type="compositionally biased region" description="Basic and acidic residues" evidence="1">
    <location>
        <begin position="34"/>
        <end position="55"/>
    </location>
</feature>
<proteinExistence type="predicted"/>
<keyword evidence="4" id="KW-1185">Reference proteome</keyword>
<name>A0A9N7VG52_PLEPL</name>
<keyword evidence="2" id="KW-0812">Transmembrane</keyword>
<sequence>MAQCHIRSVSPENRFSNSYSPSNDPLNPKRTRKSQTEAHGQVDGEADRSDGDEHYNPVGDASADSSTSEEEGQDGDTTATTGLVEKETFPSRNDEITWSLLLLLLFCLLVCCGCTQDARNFLHQ</sequence>
<feature type="transmembrane region" description="Helical" evidence="2">
    <location>
        <begin position="96"/>
        <end position="115"/>
    </location>
</feature>
<dbReference type="Proteomes" id="UP001153269">
    <property type="component" value="Unassembled WGS sequence"/>
</dbReference>
<feature type="region of interest" description="Disordered" evidence="1">
    <location>
        <begin position="1"/>
        <end position="88"/>
    </location>
</feature>
<evidence type="ECO:0000313" key="3">
    <source>
        <dbReference type="EMBL" id="CAB1449015.1"/>
    </source>
</evidence>
<accession>A0A9N7VG52</accession>
<evidence type="ECO:0000256" key="2">
    <source>
        <dbReference type="SAM" id="Phobius"/>
    </source>
</evidence>
<dbReference type="EMBL" id="CADEAL010003997">
    <property type="protein sequence ID" value="CAB1449015.1"/>
    <property type="molecule type" value="Genomic_DNA"/>
</dbReference>
<evidence type="ECO:0000313" key="4">
    <source>
        <dbReference type="Proteomes" id="UP001153269"/>
    </source>
</evidence>
<protein>
    <submittedName>
        <fullName evidence="3">Uncharacterized protein</fullName>
    </submittedName>
</protein>
<comment type="caution">
    <text evidence="3">The sequence shown here is derived from an EMBL/GenBank/DDBJ whole genome shotgun (WGS) entry which is preliminary data.</text>
</comment>
<keyword evidence="2" id="KW-1133">Transmembrane helix</keyword>
<reference evidence="3" key="1">
    <citation type="submission" date="2020-03" db="EMBL/GenBank/DDBJ databases">
        <authorList>
            <person name="Weist P."/>
        </authorList>
    </citation>
    <scope>NUCLEOTIDE SEQUENCE</scope>
</reference>
<evidence type="ECO:0000256" key="1">
    <source>
        <dbReference type="SAM" id="MobiDB-lite"/>
    </source>
</evidence>
<feature type="compositionally biased region" description="Polar residues" evidence="1">
    <location>
        <begin position="10"/>
        <end position="25"/>
    </location>
</feature>
<dbReference type="AlphaFoldDB" id="A0A9N7VG52"/>
<keyword evidence="2" id="KW-0472">Membrane</keyword>
<gene>
    <name evidence="3" type="ORF">PLEPLA_LOCUS36665</name>
</gene>